<protein>
    <submittedName>
        <fullName evidence="1">Uncharacterized protein</fullName>
    </submittedName>
</protein>
<dbReference type="KEGG" id="osu:NT6N_24920"/>
<name>A0AAT9FNB0_9BACT</name>
<dbReference type="AlphaFoldDB" id="A0AAT9FNB0"/>
<dbReference type="EMBL" id="AP026866">
    <property type="protein sequence ID" value="BDS07452.1"/>
    <property type="molecule type" value="Genomic_DNA"/>
</dbReference>
<proteinExistence type="predicted"/>
<reference evidence="1" key="1">
    <citation type="submission" date="2024-07" db="EMBL/GenBank/DDBJ databases">
        <title>Complete genome sequence of Verrucomicrobiaceae bacterium NT6N.</title>
        <authorList>
            <person name="Huang C."/>
            <person name="Takami H."/>
            <person name="Hamasaki K."/>
        </authorList>
    </citation>
    <scope>NUCLEOTIDE SEQUENCE</scope>
    <source>
        <strain evidence="1">NT6N</strain>
    </source>
</reference>
<gene>
    <name evidence="1" type="ORF">NT6N_24920</name>
</gene>
<organism evidence="1">
    <name type="scientific">Oceaniferula spumae</name>
    <dbReference type="NCBI Taxonomy" id="2979115"/>
    <lineage>
        <taxon>Bacteria</taxon>
        <taxon>Pseudomonadati</taxon>
        <taxon>Verrucomicrobiota</taxon>
        <taxon>Verrucomicrobiia</taxon>
        <taxon>Verrucomicrobiales</taxon>
        <taxon>Verrucomicrobiaceae</taxon>
        <taxon>Oceaniferula</taxon>
    </lineage>
</organism>
<sequence>MCGGLRGNEDICFKARTIDCLRLSAKNMTTNEITDIQITCAPRFDAYKYERVVDLCDPGISEGGFARHMENFEDSLFLSDDLNMNFTMFFAFQRYLFKWGGESLPKDSKEHIAFDFLFLQLYDKEVPFEFAYEEYNIRWCRELKARSELAAAHVRKSFTRRAAEK</sequence>
<accession>A0AAT9FNB0</accession>
<evidence type="ECO:0000313" key="1">
    <source>
        <dbReference type="EMBL" id="BDS07452.1"/>
    </source>
</evidence>